<organism evidence="18 19">
    <name type="scientific">Emericellopsis atlantica</name>
    <dbReference type="NCBI Taxonomy" id="2614577"/>
    <lineage>
        <taxon>Eukaryota</taxon>
        <taxon>Fungi</taxon>
        <taxon>Dikarya</taxon>
        <taxon>Ascomycota</taxon>
        <taxon>Pezizomycotina</taxon>
        <taxon>Sordariomycetes</taxon>
        <taxon>Hypocreomycetidae</taxon>
        <taxon>Hypocreales</taxon>
        <taxon>Bionectriaceae</taxon>
        <taxon>Emericellopsis</taxon>
    </lineage>
</organism>
<dbReference type="InterPro" id="IPR005103">
    <property type="entry name" value="AA9_LPMO"/>
</dbReference>
<evidence type="ECO:0000256" key="16">
    <source>
        <dbReference type="SAM" id="SignalP"/>
    </source>
</evidence>
<dbReference type="GO" id="GO:0030245">
    <property type="term" value="P:cellulose catabolic process"/>
    <property type="evidence" value="ECO:0007669"/>
    <property type="project" value="UniProtKB-KW"/>
</dbReference>
<dbReference type="AlphaFoldDB" id="A0A9P8CNM2"/>
<dbReference type="OrthoDB" id="5558646at2759"/>
<evidence type="ECO:0000256" key="4">
    <source>
        <dbReference type="ARBA" id="ARBA00022723"/>
    </source>
</evidence>
<protein>
    <recommendedName>
        <fullName evidence="15">lytic cellulose monooxygenase (C4-dehydrogenating)</fullName>
        <ecNumber evidence="15">1.14.99.56</ecNumber>
    </recommendedName>
</protein>
<evidence type="ECO:0000256" key="3">
    <source>
        <dbReference type="ARBA" id="ARBA00022525"/>
    </source>
</evidence>
<accession>A0A9P8CNM2</accession>
<dbReference type="GO" id="GO:0004497">
    <property type="term" value="F:monooxygenase activity"/>
    <property type="evidence" value="ECO:0007669"/>
    <property type="project" value="UniProtKB-KW"/>
</dbReference>
<keyword evidence="3" id="KW-0964">Secreted</keyword>
<dbReference type="PANTHER" id="PTHR33353:SF18">
    <property type="entry name" value="ENDOGLUCANASE II"/>
    <property type="match status" value="1"/>
</dbReference>
<comment type="cofactor">
    <cofactor evidence="1">
        <name>Cu(2+)</name>
        <dbReference type="ChEBI" id="CHEBI:29036"/>
    </cofactor>
</comment>
<feature type="signal peptide" evidence="16">
    <location>
        <begin position="1"/>
        <end position="15"/>
    </location>
</feature>
<dbReference type="Pfam" id="PF03443">
    <property type="entry name" value="AA9"/>
    <property type="match status" value="1"/>
</dbReference>
<dbReference type="RefSeq" id="XP_046115790.1">
    <property type="nucleotide sequence ID" value="XM_046261494.1"/>
</dbReference>
<keyword evidence="19" id="KW-1185">Reference proteome</keyword>
<evidence type="ECO:0000256" key="10">
    <source>
        <dbReference type="ARBA" id="ARBA00023157"/>
    </source>
</evidence>
<evidence type="ECO:0000256" key="14">
    <source>
        <dbReference type="ARBA" id="ARBA00045077"/>
    </source>
</evidence>
<evidence type="ECO:0000256" key="7">
    <source>
        <dbReference type="ARBA" id="ARBA00023002"/>
    </source>
</evidence>
<comment type="similarity">
    <text evidence="13">Belongs to the polysaccharide monooxygenase AA9 family.</text>
</comment>
<evidence type="ECO:0000256" key="1">
    <source>
        <dbReference type="ARBA" id="ARBA00001973"/>
    </source>
</evidence>
<dbReference type="GO" id="GO:0005576">
    <property type="term" value="C:extracellular region"/>
    <property type="evidence" value="ECO:0007669"/>
    <property type="project" value="UniProtKB-SubCell"/>
</dbReference>
<gene>
    <name evidence="18" type="ORF">F5Z01DRAFT_626663</name>
</gene>
<keyword evidence="18" id="KW-0378">Hydrolase</keyword>
<dbReference type="InterPro" id="IPR049892">
    <property type="entry name" value="AA9"/>
</dbReference>
<keyword evidence="9" id="KW-0503">Monooxygenase</keyword>
<comment type="subcellular location">
    <subcellularLocation>
        <location evidence="2">Secreted</location>
    </subcellularLocation>
</comment>
<evidence type="ECO:0000256" key="2">
    <source>
        <dbReference type="ARBA" id="ARBA00004613"/>
    </source>
</evidence>
<reference evidence="18" key="1">
    <citation type="journal article" date="2021" name="IMA Fungus">
        <title>Genomic characterization of three marine fungi, including Emericellopsis atlantica sp. nov. with signatures of a generalist lifestyle and marine biomass degradation.</title>
        <authorList>
            <person name="Hagestad O.C."/>
            <person name="Hou L."/>
            <person name="Andersen J.H."/>
            <person name="Hansen E.H."/>
            <person name="Altermark B."/>
            <person name="Li C."/>
            <person name="Kuhnert E."/>
            <person name="Cox R.J."/>
            <person name="Crous P.W."/>
            <person name="Spatafora J.W."/>
            <person name="Lail K."/>
            <person name="Amirebrahimi M."/>
            <person name="Lipzen A."/>
            <person name="Pangilinan J."/>
            <person name="Andreopoulos W."/>
            <person name="Hayes R.D."/>
            <person name="Ng V."/>
            <person name="Grigoriev I.V."/>
            <person name="Jackson S.A."/>
            <person name="Sutton T.D.S."/>
            <person name="Dobson A.D.W."/>
            <person name="Rama T."/>
        </authorList>
    </citation>
    <scope>NUCLEOTIDE SEQUENCE</scope>
    <source>
        <strain evidence="18">TS7</strain>
    </source>
</reference>
<dbReference type="GO" id="GO:0016787">
    <property type="term" value="F:hydrolase activity"/>
    <property type="evidence" value="ECO:0007669"/>
    <property type="project" value="UniProtKB-KW"/>
</dbReference>
<keyword evidence="7" id="KW-0560">Oxidoreductase</keyword>
<keyword evidence="10" id="KW-1015">Disulfide bond</keyword>
<proteinExistence type="inferred from homology"/>
<evidence type="ECO:0000256" key="11">
    <source>
        <dbReference type="ARBA" id="ARBA00023277"/>
    </source>
</evidence>
<dbReference type="Proteomes" id="UP000887229">
    <property type="component" value="Unassembled WGS sequence"/>
</dbReference>
<dbReference type="GO" id="GO:0046872">
    <property type="term" value="F:metal ion binding"/>
    <property type="evidence" value="ECO:0007669"/>
    <property type="project" value="UniProtKB-KW"/>
</dbReference>
<name>A0A9P8CNM2_9HYPO</name>
<evidence type="ECO:0000256" key="13">
    <source>
        <dbReference type="ARBA" id="ARBA00044502"/>
    </source>
</evidence>
<keyword evidence="5 16" id="KW-0732">Signal</keyword>
<evidence type="ECO:0000256" key="9">
    <source>
        <dbReference type="ARBA" id="ARBA00023033"/>
    </source>
</evidence>
<keyword evidence="8" id="KW-0186">Copper</keyword>
<evidence type="ECO:0000313" key="19">
    <source>
        <dbReference type="Proteomes" id="UP000887229"/>
    </source>
</evidence>
<evidence type="ECO:0000259" key="17">
    <source>
        <dbReference type="Pfam" id="PF03443"/>
    </source>
</evidence>
<dbReference type="GeneID" id="70292397"/>
<keyword evidence="11" id="KW-0119">Carbohydrate metabolism</keyword>
<feature type="chain" id="PRO_5040472197" description="lytic cellulose monooxygenase (C4-dehydrogenating)" evidence="16">
    <location>
        <begin position="16"/>
        <end position="238"/>
    </location>
</feature>
<dbReference type="CDD" id="cd21175">
    <property type="entry name" value="LPMO_AA9"/>
    <property type="match status" value="1"/>
</dbReference>
<feature type="domain" description="Auxiliary Activity family 9 catalytic" evidence="17">
    <location>
        <begin position="16"/>
        <end position="223"/>
    </location>
</feature>
<dbReference type="EMBL" id="MU251265">
    <property type="protein sequence ID" value="KAG9251866.1"/>
    <property type="molecule type" value="Genomic_DNA"/>
</dbReference>
<dbReference type="PANTHER" id="PTHR33353">
    <property type="entry name" value="PUTATIVE (AFU_ORTHOLOGUE AFUA_1G12560)-RELATED"/>
    <property type="match status" value="1"/>
</dbReference>
<keyword evidence="6" id="KW-0136">Cellulose degradation</keyword>
<dbReference type="EC" id="1.14.99.56" evidence="15"/>
<comment type="caution">
    <text evidence="18">The sequence shown here is derived from an EMBL/GenBank/DDBJ whole genome shotgun (WGS) entry which is preliminary data.</text>
</comment>
<evidence type="ECO:0000256" key="12">
    <source>
        <dbReference type="ARBA" id="ARBA00023326"/>
    </source>
</evidence>
<sequence>MKSILLAAVAAGASAHTIFSSLEVDGKNYGIGNGVRVPSYNGPIQDVTSDSIACNGPPNPTSPTDTVIDVQAGDTVTAVWRYMLSTTGSAPNDIMDSSHKGPISAYLKKVDDARTDSGVGDGWFKIQEDGLDASGVWATTKIINGQGLHHITIPTCIEPGQYLLRAEMLALHAASSYPGAQFYQECAQINVIGGTGTASPSTVALPGAYQGSDPGITLSIYWPPVENYVIPGPDVFQC</sequence>
<dbReference type="Gene3D" id="2.70.50.70">
    <property type="match status" value="1"/>
</dbReference>
<evidence type="ECO:0000313" key="18">
    <source>
        <dbReference type="EMBL" id="KAG9251866.1"/>
    </source>
</evidence>
<keyword evidence="12" id="KW-0624">Polysaccharide degradation</keyword>
<evidence type="ECO:0000256" key="5">
    <source>
        <dbReference type="ARBA" id="ARBA00022729"/>
    </source>
</evidence>
<evidence type="ECO:0000256" key="6">
    <source>
        <dbReference type="ARBA" id="ARBA00023001"/>
    </source>
</evidence>
<evidence type="ECO:0000256" key="15">
    <source>
        <dbReference type="ARBA" id="ARBA00047174"/>
    </source>
</evidence>
<evidence type="ECO:0000256" key="8">
    <source>
        <dbReference type="ARBA" id="ARBA00023008"/>
    </source>
</evidence>
<comment type="catalytic activity">
    <reaction evidence="14">
        <text>[(1-&gt;4)-beta-D-glucosyl]n+m + reduced acceptor + O2 = 4-dehydro-beta-D-glucosyl-[(1-&gt;4)-beta-D-glucosyl]n-1 + [(1-&gt;4)-beta-D-glucosyl]m + acceptor + H2O.</text>
        <dbReference type="EC" id="1.14.99.56"/>
    </reaction>
</comment>
<keyword evidence="4" id="KW-0479">Metal-binding</keyword>